<gene>
    <name evidence="12" type="primary">Msh4</name>
</gene>
<dbReference type="GO" id="GO:0005634">
    <property type="term" value="C:nucleus"/>
    <property type="evidence" value="ECO:0007669"/>
    <property type="project" value="TreeGrafter"/>
</dbReference>
<dbReference type="InterPro" id="IPR045076">
    <property type="entry name" value="MutS"/>
</dbReference>
<keyword evidence="3" id="KW-0547">Nucleotide-binding</keyword>
<evidence type="ECO:0000256" key="7">
    <source>
        <dbReference type="ARBA" id="ARBA00025902"/>
    </source>
</evidence>
<keyword evidence="5" id="KW-0238">DNA-binding</keyword>
<evidence type="ECO:0000313" key="12">
    <source>
        <dbReference type="EMBL" id="ACL68185.1"/>
    </source>
</evidence>
<dbReference type="Pfam" id="PF00488">
    <property type="entry name" value="MutS_V"/>
    <property type="match status" value="1"/>
</dbReference>
<evidence type="ECO:0000256" key="2">
    <source>
        <dbReference type="ARBA" id="ARBA00022151"/>
    </source>
</evidence>
<evidence type="ECO:0000256" key="4">
    <source>
        <dbReference type="ARBA" id="ARBA00022840"/>
    </source>
</evidence>
<dbReference type="GO" id="GO:0005524">
    <property type="term" value="F:ATP binding"/>
    <property type="evidence" value="ECO:0007669"/>
    <property type="project" value="UniProtKB-KW"/>
</dbReference>
<sequence length="1299" mass="144651">MEEGFQAHQTRFPRSQSDGWRRRAMSGATTGGEQRRQASTTEPARPNNGFIKPSQLLHSTAPGSFRPPQMPLYYTPAQYDWQDPIGRQIPPGYPLSPLYQSHERQMPATHDNHTVNRDQGNLPFHSVDTRLPHTPLSNSFAFGYTPGYGAKPNLYPSSDGNAVVAGYPYPAFENITATRAWASGPESPQPMTPRRIFESPAIEERPRRDISSSPNFDDSSAASSTAAHGGHRLRPSPPSGPASTSTRSNMGARRNSPRTPSQQRVVHSTAIASSSSSYHYGRGEQQGSDRGTGPPRTSYSKPAAPSFYTQSPVSMASSPAKSQQDTYGSFHDRVTKTRAMSTRSTLLTPVLSDSESDSDTQGQLESHLKNTRCILSRDGPTTPSSALAPKTTAPTVSSEERDHVVCAVSESRSAEVVGIAVINITAGQVDLATILNDEKHMYQRLGDTLWKLASKPEKFLVVNSVTKDSSKSMLISCLEQDFPEVPIVVWGRKHWNEAEGLRMIERFALRDQIISVRSDLENNFYTPCAFSAVSDRVHCGDRSVANNIKAMKYVQNELNIHFASNALRIRCIQPLNTMGIDRTTAASLELLQNTRRATAKMSTLFGILNSTLTPQGHRLLRTTLLQPSTDKEEIIERYESVEELSTNKELFGKLRKALKELDRTDFERVIVWINQKQPNPRQPLEEGLPAITNQGPTLPTHAELTKAEQELNNMLMLKAYIRGIDALHDIFVAAECRSHLLRWTKDKFAPEHTEPIQGALEETIEQDARYSKRPIDVRNNRIWAVKAERNAVLQRARSSYKKLTDDINKYFDEMNNQFTQTLGNGAELYMDSNRRYCIKFDYSDVARELAHVKSNKQVSIAGVDVVNGTRDKTHFKCTTAELLKRSRAIQGQADVATMQSDSVIIDLKKRLQEHSSLMFDISDAVALLDMLCSFTQAATTKNYSRPMITDSMVLKEARNPIVELRKNNYHANDVYSGDQSKRFQVITGGNMSGKSTFIRSVALIQIMAQMGSFVPAQFASVSICDRIFARVSTDDAPENNLGAFGVEMRETNVILRQATEKSMVIMDELGRGTSPGDGMALAAAVSERLISINPRVFFATHLTALARLLNRRYQRDVMTMSVHLQVRIQTGGENGTQIILPHTLAAGPVQNEDYGIELARLVLTGPVVDKAEDILKVLRDNQRRARSGEKAEDARQNRLLLAVHGLTREAIDFIMSDAAFASYICRLRNEFTLTMYAHEEEEYIDGAVEVRPVEVDEAIEGGQLGQKRSAEDDTETESGTGDEGREKRRQGRLGYGDDR</sequence>
<dbReference type="SMART" id="SM00534">
    <property type="entry name" value="MUTSac"/>
    <property type="match status" value="1"/>
</dbReference>
<evidence type="ECO:0000256" key="8">
    <source>
        <dbReference type="ARBA" id="ARBA00029792"/>
    </source>
</evidence>
<dbReference type="EMBL" id="FJ528583">
    <property type="protein sequence ID" value="ACL68185.1"/>
    <property type="molecule type" value="Genomic_DNA"/>
</dbReference>
<dbReference type="GO" id="GO:0030983">
    <property type="term" value="F:mismatched DNA binding"/>
    <property type="evidence" value="ECO:0007669"/>
    <property type="project" value="InterPro"/>
</dbReference>
<dbReference type="Gene3D" id="3.40.50.300">
    <property type="entry name" value="P-loop containing nucleotide triphosphate hydrolases"/>
    <property type="match status" value="1"/>
</dbReference>
<dbReference type="InterPro" id="IPR000432">
    <property type="entry name" value="DNA_mismatch_repair_MutS_C"/>
</dbReference>
<comment type="similarity">
    <text evidence="1">Belongs to the DNA mismatch repair MutS family. MSH3 subfamily.</text>
</comment>
<organism evidence="12">
    <name type="scientific">Sordaria macrospora</name>
    <dbReference type="NCBI Taxonomy" id="5147"/>
    <lineage>
        <taxon>Eukaryota</taxon>
        <taxon>Fungi</taxon>
        <taxon>Dikarya</taxon>
        <taxon>Ascomycota</taxon>
        <taxon>Pezizomycotina</taxon>
        <taxon>Sordariomycetes</taxon>
        <taxon>Sordariomycetidae</taxon>
        <taxon>Sordariales</taxon>
        <taxon>Sordariaceae</taxon>
        <taxon>Sordaria</taxon>
    </lineage>
</organism>
<dbReference type="SMART" id="SM00533">
    <property type="entry name" value="MUTSd"/>
    <property type="match status" value="1"/>
</dbReference>
<name>B8YFQ5_SORMA</name>
<feature type="compositionally biased region" description="Polar residues" evidence="10">
    <location>
        <begin position="7"/>
        <end position="18"/>
    </location>
</feature>
<protein>
    <recommendedName>
        <fullName evidence="2 9">DNA mismatch repair protein MSH3</fullName>
    </recommendedName>
    <alternativeName>
        <fullName evidence="2 9">DNA mismatch repair protein MSH3</fullName>
    </alternativeName>
    <alternativeName>
        <fullName evidence="8">MutS protein homolog 3</fullName>
    </alternativeName>
</protein>
<keyword evidence="6" id="KW-0469">Meiosis</keyword>
<feature type="compositionally biased region" description="Polar residues" evidence="10">
    <location>
        <begin position="307"/>
        <end position="327"/>
    </location>
</feature>
<dbReference type="PANTHER" id="PTHR11361">
    <property type="entry name" value="DNA MISMATCH REPAIR PROTEIN MUTS FAMILY MEMBER"/>
    <property type="match status" value="1"/>
</dbReference>
<dbReference type="Gene3D" id="1.10.1420.10">
    <property type="match status" value="1"/>
</dbReference>
<evidence type="ECO:0000256" key="1">
    <source>
        <dbReference type="ARBA" id="ARBA00007094"/>
    </source>
</evidence>
<accession>B8YFQ5</accession>
<dbReference type="SUPFAM" id="SSF52540">
    <property type="entry name" value="P-loop containing nucleoside triphosphate hydrolases"/>
    <property type="match status" value="1"/>
</dbReference>
<feature type="compositionally biased region" description="Polar residues" evidence="10">
    <location>
        <begin position="27"/>
        <end position="42"/>
    </location>
</feature>
<feature type="compositionally biased region" description="Polar residues" evidence="10">
    <location>
        <begin position="257"/>
        <end position="272"/>
    </location>
</feature>
<dbReference type="InterPro" id="IPR007696">
    <property type="entry name" value="DNA_mismatch_repair_MutS_core"/>
</dbReference>
<dbReference type="PANTHER" id="PTHR11361:SF21">
    <property type="entry name" value="MUTS PROTEIN HOMOLOG 4"/>
    <property type="match status" value="1"/>
</dbReference>
<feature type="compositionally biased region" description="Polar residues" evidence="10">
    <location>
        <begin position="338"/>
        <end position="364"/>
    </location>
</feature>
<feature type="region of interest" description="Disordered" evidence="10">
    <location>
        <begin position="1256"/>
        <end position="1299"/>
    </location>
</feature>
<evidence type="ECO:0000259" key="11">
    <source>
        <dbReference type="PROSITE" id="PS00486"/>
    </source>
</evidence>
<feature type="region of interest" description="Disordered" evidence="10">
    <location>
        <begin position="1"/>
        <end position="64"/>
    </location>
</feature>
<dbReference type="FunFam" id="3.40.50.300:FF:000870">
    <property type="entry name" value="MutS protein homolog 4"/>
    <property type="match status" value="1"/>
</dbReference>
<dbReference type="GO" id="GO:0006298">
    <property type="term" value="P:mismatch repair"/>
    <property type="evidence" value="ECO:0007669"/>
    <property type="project" value="InterPro"/>
</dbReference>
<reference evidence="12" key="1">
    <citation type="journal article" date="2010" name="Cell">
        <title>Recombination proteins mediate meiotic spatial chromosome organization and pairing.</title>
        <authorList>
            <person name="Storlazzi A."/>
            <person name="Gargano S."/>
            <person name="Ruprich-Robert G."/>
            <person name="Falque M."/>
            <person name="David M."/>
            <person name="Kleckner N."/>
            <person name="Zickler D."/>
        </authorList>
    </citation>
    <scope>NUCLEOTIDE SEQUENCE</scope>
</reference>
<dbReference type="Pfam" id="PF05192">
    <property type="entry name" value="MutS_III"/>
    <property type="match status" value="1"/>
</dbReference>
<evidence type="ECO:0000256" key="3">
    <source>
        <dbReference type="ARBA" id="ARBA00022741"/>
    </source>
</evidence>
<feature type="compositionally biased region" description="Polar residues" evidence="10">
    <location>
        <begin position="285"/>
        <end position="300"/>
    </location>
</feature>
<dbReference type="GO" id="GO:0140664">
    <property type="term" value="F:ATP-dependent DNA damage sensor activity"/>
    <property type="evidence" value="ECO:0007669"/>
    <property type="project" value="InterPro"/>
</dbReference>
<comment type="subunit">
    <text evidence="7">Heterodimer consisting of MSH2-MSH3 (MutS beta). Forms a ternary complex with MutL alpha (MLH1-PMS1).</text>
</comment>
<evidence type="ECO:0000256" key="6">
    <source>
        <dbReference type="ARBA" id="ARBA00023254"/>
    </source>
</evidence>
<dbReference type="PROSITE" id="PS00486">
    <property type="entry name" value="DNA_MISMATCH_REPAIR_2"/>
    <property type="match status" value="1"/>
</dbReference>
<evidence type="ECO:0000256" key="10">
    <source>
        <dbReference type="SAM" id="MobiDB-lite"/>
    </source>
</evidence>
<dbReference type="GO" id="GO:0007131">
    <property type="term" value="P:reciprocal meiotic recombination"/>
    <property type="evidence" value="ECO:0007669"/>
    <property type="project" value="TreeGrafter"/>
</dbReference>
<keyword evidence="4" id="KW-0067">ATP-binding</keyword>
<feature type="region of interest" description="Disordered" evidence="10">
    <location>
        <begin position="180"/>
        <end position="398"/>
    </location>
</feature>
<evidence type="ECO:0000256" key="9">
    <source>
        <dbReference type="ARBA" id="ARBA00073774"/>
    </source>
</evidence>
<proteinExistence type="inferred from homology"/>
<dbReference type="VEuPathDB" id="FungiDB:SMAC_01471"/>
<dbReference type="InterPro" id="IPR027417">
    <property type="entry name" value="P-loop_NTPase"/>
</dbReference>
<feature type="domain" description="DNA mismatch repair proteins mutS family" evidence="11">
    <location>
        <begin position="1062"/>
        <end position="1078"/>
    </location>
</feature>
<evidence type="ECO:0000256" key="5">
    <source>
        <dbReference type="ARBA" id="ARBA00023125"/>
    </source>
</evidence>
<dbReference type="SUPFAM" id="SSF48334">
    <property type="entry name" value="DNA repair protein MutS, domain III"/>
    <property type="match status" value="1"/>
</dbReference>
<dbReference type="InterPro" id="IPR036187">
    <property type="entry name" value="DNA_mismatch_repair_MutS_sf"/>
</dbReference>